<feature type="transmembrane region" description="Helical" evidence="8">
    <location>
        <begin position="435"/>
        <end position="455"/>
    </location>
</feature>
<evidence type="ECO:0000256" key="1">
    <source>
        <dbReference type="ARBA" id="ARBA00004141"/>
    </source>
</evidence>
<dbReference type="Pfam" id="PF00854">
    <property type="entry name" value="PTR2"/>
    <property type="match status" value="1"/>
</dbReference>
<dbReference type="AlphaFoldDB" id="A0A8H3VAN0"/>
<keyword evidence="3" id="KW-0813">Transport</keyword>
<proteinExistence type="inferred from homology"/>
<feature type="transmembrane region" description="Helical" evidence="8">
    <location>
        <begin position="548"/>
        <end position="571"/>
    </location>
</feature>
<evidence type="ECO:0000256" key="6">
    <source>
        <dbReference type="ARBA" id="ARBA00023136"/>
    </source>
</evidence>
<dbReference type="SUPFAM" id="SSF103473">
    <property type="entry name" value="MFS general substrate transporter"/>
    <property type="match status" value="1"/>
</dbReference>
<dbReference type="InterPro" id="IPR036259">
    <property type="entry name" value="MFS_trans_sf"/>
</dbReference>
<dbReference type="EMBL" id="WNWS01000053">
    <property type="protein sequence ID" value="KAE9984193.1"/>
    <property type="molecule type" value="Genomic_DNA"/>
</dbReference>
<evidence type="ECO:0000313" key="10">
    <source>
        <dbReference type="Proteomes" id="UP000447873"/>
    </source>
</evidence>
<comment type="similarity">
    <text evidence="2">Belongs to the major facilitator superfamily. Proton-dependent oligopeptide transporter (POT/PTR) (TC 2.A.17) family.</text>
</comment>
<feature type="compositionally biased region" description="Basic and acidic residues" evidence="7">
    <location>
        <begin position="644"/>
        <end position="654"/>
    </location>
</feature>
<keyword evidence="6 8" id="KW-0472">Membrane</keyword>
<protein>
    <submittedName>
        <fullName evidence="9">Uncharacterized protein</fullName>
    </submittedName>
</protein>
<feature type="transmembrane region" description="Helical" evidence="8">
    <location>
        <begin position="186"/>
        <end position="209"/>
    </location>
</feature>
<organism evidence="9 10">
    <name type="scientific">Venturia inaequalis</name>
    <name type="common">Apple scab fungus</name>
    <dbReference type="NCBI Taxonomy" id="5025"/>
    <lineage>
        <taxon>Eukaryota</taxon>
        <taxon>Fungi</taxon>
        <taxon>Dikarya</taxon>
        <taxon>Ascomycota</taxon>
        <taxon>Pezizomycotina</taxon>
        <taxon>Dothideomycetes</taxon>
        <taxon>Pleosporomycetidae</taxon>
        <taxon>Venturiales</taxon>
        <taxon>Venturiaceae</taxon>
        <taxon>Venturia</taxon>
    </lineage>
</organism>
<reference evidence="9 10" key="1">
    <citation type="submission" date="2018-12" db="EMBL/GenBank/DDBJ databases">
        <title>Venturia inaequalis Genome Resource.</title>
        <authorList>
            <person name="Lichtner F.J."/>
        </authorList>
    </citation>
    <scope>NUCLEOTIDE SEQUENCE [LARGE SCALE GENOMIC DNA]</scope>
    <source>
        <strain evidence="9 10">120213</strain>
    </source>
</reference>
<feature type="transmembrane region" description="Helical" evidence="8">
    <location>
        <begin position="153"/>
        <end position="174"/>
    </location>
</feature>
<comment type="caution">
    <text evidence="9">The sequence shown here is derived from an EMBL/GenBank/DDBJ whole genome shotgun (WGS) entry which is preliminary data.</text>
</comment>
<keyword evidence="5 8" id="KW-1133">Transmembrane helix</keyword>
<feature type="transmembrane region" description="Helical" evidence="8">
    <location>
        <begin position="467"/>
        <end position="490"/>
    </location>
</feature>
<gene>
    <name evidence="9" type="ORF">EG328_009072</name>
</gene>
<evidence type="ECO:0000256" key="4">
    <source>
        <dbReference type="ARBA" id="ARBA00022692"/>
    </source>
</evidence>
<feature type="transmembrane region" description="Helical" evidence="8">
    <location>
        <begin position="577"/>
        <end position="596"/>
    </location>
</feature>
<feature type="compositionally biased region" description="Polar residues" evidence="7">
    <location>
        <begin position="627"/>
        <end position="638"/>
    </location>
</feature>
<name>A0A8H3VAN0_VENIN</name>
<feature type="transmembrane region" description="Helical" evidence="8">
    <location>
        <begin position="273"/>
        <end position="292"/>
    </location>
</feature>
<keyword evidence="4 8" id="KW-0812">Transmembrane</keyword>
<comment type="subcellular location">
    <subcellularLocation>
        <location evidence="1">Membrane</location>
        <topology evidence="1">Multi-pass membrane protein</topology>
    </subcellularLocation>
</comment>
<evidence type="ECO:0000313" key="9">
    <source>
        <dbReference type="EMBL" id="KAE9984193.1"/>
    </source>
</evidence>
<feature type="transmembrane region" description="Helical" evidence="8">
    <location>
        <begin position="215"/>
        <end position="232"/>
    </location>
</feature>
<evidence type="ECO:0000256" key="2">
    <source>
        <dbReference type="ARBA" id="ARBA00005982"/>
    </source>
</evidence>
<feature type="region of interest" description="Disordered" evidence="7">
    <location>
        <begin position="619"/>
        <end position="654"/>
    </location>
</feature>
<evidence type="ECO:0000256" key="5">
    <source>
        <dbReference type="ARBA" id="ARBA00022989"/>
    </source>
</evidence>
<dbReference type="PANTHER" id="PTHR11654">
    <property type="entry name" value="OLIGOPEPTIDE TRANSPORTER-RELATED"/>
    <property type="match status" value="1"/>
</dbReference>
<feature type="transmembrane region" description="Helical" evidence="8">
    <location>
        <begin position="510"/>
        <end position="536"/>
    </location>
</feature>
<dbReference type="FunFam" id="1.20.1250.20:FF:000085">
    <property type="entry name" value="MFS peptide transporter Ptr2"/>
    <property type="match status" value="1"/>
</dbReference>
<evidence type="ECO:0000256" key="3">
    <source>
        <dbReference type="ARBA" id="ARBA00022448"/>
    </source>
</evidence>
<feature type="transmembrane region" description="Helical" evidence="8">
    <location>
        <begin position="298"/>
        <end position="318"/>
    </location>
</feature>
<evidence type="ECO:0000256" key="7">
    <source>
        <dbReference type="SAM" id="MobiDB-lite"/>
    </source>
</evidence>
<dbReference type="GO" id="GO:0071916">
    <property type="term" value="F:dipeptide transmembrane transporter activity"/>
    <property type="evidence" value="ECO:0007669"/>
    <property type="project" value="UniProtKB-ARBA"/>
</dbReference>
<accession>A0A8H3VAN0</accession>
<evidence type="ECO:0000256" key="8">
    <source>
        <dbReference type="SAM" id="Phobius"/>
    </source>
</evidence>
<dbReference type="InterPro" id="IPR000109">
    <property type="entry name" value="POT_fam"/>
</dbReference>
<dbReference type="Gene3D" id="1.20.1250.20">
    <property type="entry name" value="MFS general substrate transporter like domains"/>
    <property type="match status" value="1"/>
</dbReference>
<dbReference type="Proteomes" id="UP000447873">
    <property type="component" value="Unassembled WGS sequence"/>
</dbReference>
<dbReference type="GO" id="GO:0005886">
    <property type="term" value="C:plasma membrane"/>
    <property type="evidence" value="ECO:0007669"/>
    <property type="project" value="UniProtKB-ARBA"/>
</dbReference>
<sequence>MASQGAGLISETIASQPPEAAIKAEARHSMIVPEKMFHSKVHDLPGSEDASEHEHRDRSWDVDLSLFPAPTEEEEKTLRKVAGSIPWVAYCLCVVELAERASYYGAQTVFANFLTYPLPHEKYGAGSDSGAIAWKDPKHVEDKPGALGKGKQFASAMVLLFKFLAYTFPIFGAWIAEVKIGRYRAILYGVLICGIAHIIQIFGALPSVLRKHQGLSPFLISIFVLAIGAGIFKPNILPTVLDQYRHQRPYVKTKKNGEKVIIDPEMTINRISLIFYGFVNIGAFFPVATVYAERRIGFWFAFLLPGIIYFLLPLLLLATYKKTYRQKPSASALDALFKILAVSLSRTKGKFWSKDFWTSAKPSVLAAEGITSWKGKPITWSDGLVHDVHRTVKACGLFFWFPVWYLNNGGIGVVANSQAGAMTTKGVPNDLIGNFNSLTIIIFIPILSYVIYPTLQHFKMMPGRITRITFGFTIAWISSICGALTQLYVYKTSPCGWKATSDSCKQVSPLSVWIQLPMIMLGAISETFCQVTAYEIAYARSPKNMKAVVMSIFLFQNAISSAIAQVVIPAIKDPMLIWVWASPAICLFVISVMFFIRYRKLNDDEFMTDEALAVDSASESEVEVESQPTRGLSTSRSVVVNEKSGLHSDKGIPG</sequence>
<feature type="transmembrane region" description="Helical" evidence="8">
    <location>
        <begin position="397"/>
        <end position="415"/>
    </location>
</feature>